<dbReference type="PROSITE" id="PS50404">
    <property type="entry name" value="GST_NTER"/>
    <property type="match status" value="1"/>
</dbReference>
<dbReference type="InterPro" id="IPR040079">
    <property type="entry name" value="Glutathione_S-Trfase"/>
</dbReference>
<name>A0A6G1JJ10_9PLEO</name>
<dbReference type="SFLD" id="SFLDG00358">
    <property type="entry name" value="Main_(cytGST)"/>
    <property type="match status" value="1"/>
</dbReference>
<dbReference type="Gene3D" id="3.40.30.10">
    <property type="entry name" value="Glutaredoxin"/>
    <property type="match status" value="1"/>
</dbReference>
<sequence>MAAVNGNEHQITIYTNHRCPYAHRAHIVLKELGLKYEEVFIDLDTPREPWYLEINPRGLVPSIKFDGEILTESAIVAQFLVDVYPSHLLPATGSVEAGLKRARINFFVDTWNTKANSYWYQVARKSGEEREQLVKDFVAVVKKEIEPLLKDANPFFGGSEKITLAEAIVAPFILRIFTFAEHGILPESLLSGLNDLSNFSKWAAEVIKQESVLYIWDAEAQVATAKKRFAKLQAESK</sequence>
<dbReference type="InterPro" id="IPR036249">
    <property type="entry name" value="Thioredoxin-like_sf"/>
</dbReference>
<dbReference type="InterPro" id="IPR004045">
    <property type="entry name" value="Glutathione_S-Trfase_N"/>
</dbReference>
<reference evidence="3" key="1">
    <citation type="journal article" date="2020" name="Stud. Mycol.">
        <title>101 Dothideomycetes genomes: a test case for predicting lifestyles and emergence of pathogens.</title>
        <authorList>
            <person name="Haridas S."/>
            <person name="Albert R."/>
            <person name="Binder M."/>
            <person name="Bloem J."/>
            <person name="Labutti K."/>
            <person name="Salamov A."/>
            <person name="Andreopoulos B."/>
            <person name="Baker S."/>
            <person name="Barry K."/>
            <person name="Bills G."/>
            <person name="Bluhm B."/>
            <person name="Cannon C."/>
            <person name="Castanera R."/>
            <person name="Culley D."/>
            <person name="Daum C."/>
            <person name="Ezra D."/>
            <person name="Gonzalez J."/>
            <person name="Henrissat B."/>
            <person name="Kuo A."/>
            <person name="Liang C."/>
            <person name="Lipzen A."/>
            <person name="Lutzoni F."/>
            <person name="Magnuson J."/>
            <person name="Mondo S."/>
            <person name="Nolan M."/>
            <person name="Ohm R."/>
            <person name="Pangilinan J."/>
            <person name="Park H.-J."/>
            <person name="Ramirez L."/>
            <person name="Alfaro M."/>
            <person name="Sun H."/>
            <person name="Tritt A."/>
            <person name="Yoshinaga Y."/>
            <person name="Zwiers L.-H."/>
            <person name="Turgeon B."/>
            <person name="Goodwin S."/>
            <person name="Spatafora J."/>
            <person name="Crous P."/>
            <person name="Grigoriev I."/>
        </authorList>
    </citation>
    <scope>NUCLEOTIDE SEQUENCE</scope>
    <source>
        <strain evidence="3">CBS 122367</strain>
    </source>
</reference>
<accession>A0A6G1JJ10</accession>
<evidence type="ECO:0000313" key="4">
    <source>
        <dbReference type="Proteomes" id="UP000799291"/>
    </source>
</evidence>
<dbReference type="InterPro" id="IPR050983">
    <property type="entry name" value="GST_Omega/HSP26"/>
</dbReference>
<dbReference type="AlphaFoldDB" id="A0A6G1JJ10"/>
<evidence type="ECO:0000259" key="2">
    <source>
        <dbReference type="PROSITE" id="PS50405"/>
    </source>
</evidence>
<dbReference type="InterPro" id="IPR036282">
    <property type="entry name" value="Glutathione-S-Trfase_C_sf"/>
</dbReference>
<proteinExistence type="predicted"/>
<organism evidence="3 4">
    <name type="scientific">Lentithecium fluviatile CBS 122367</name>
    <dbReference type="NCBI Taxonomy" id="1168545"/>
    <lineage>
        <taxon>Eukaryota</taxon>
        <taxon>Fungi</taxon>
        <taxon>Dikarya</taxon>
        <taxon>Ascomycota</taxon>
        <taxon>Pezizomycotina</taxon>
        <taxon>Dothideomycetes</taxon>
        <taxon>Pleosporomycetidae</taxon>
        <taxon>Pleosporales</taxon>
        <taxon>Massarineae</taxon>
        <taxon>Lentitheciaceae</taxon>
        <taxon>Lentithecium</taxon>
    </lineage>
</organism>
<dbReference type="PROSITE" id="PS50405">
    <property type="entry name" value="GST_CTER"/>
    <property type="match status" value="1"/>
</dbReference>
<dbReference type="CDD" id="cd00570">
    <property type="entry name" value="GST_N_family"/>
    <property type="match status" value="1"/>
</dbReference>
<keyword evidence="4" id="KW-1185">Reference proteome</keyword>
<dbReference type="SUPFAM" id="SSF52833">
    <property type="entry name" value="Thioredoxin-like"/>
    <property type="match status" value="1"/>
</dbReference>
<evidence type="ECO:0000259" key="1">
    <source>
        <dbReference type="PROSITE" id="PS50404"/>
    </source>
</evidence>
<dbReference type="Gene3D" id="1.20.1050.10">
    <property type="match status" value="1"/>
</dbReference>
<dbReference type="PROSITE" id="PS51354">
    <property type="entry name" value="GLUTAREDOXIN_2"/>
    <property type="match status" value="1"/>
</dbReference>
<feature type="domain" description="GST N-terminal" evidence="1">
    <location>
        <begin position="9"/>
        <end position="88"/>
    </location>
</feature>
<dbReference type="OrthoDB" id="202840at2759"/>
<dbReference type="PANTHER" id="PTHR43968:SF8">
    <property type="entry name" value="S-TRANSFERASE, PUTATIVE (AFU_ORTHOLOGUE AFUA_2G00590)-RELATED"/>
    <property type="match status" value="1"/>
</dbReference>
<dbReference type="Proteomes" id="UP000799291">
    <property type="component" value="Unassembled WGS sequence"/>
</dbReference>
<gene>
    <name evidence="3" type="ORF">K458DRAFT_289541</name>
</gene>
<dbReference type="InterPro" id="IPR010987">
    <property type="entry name" value="Glutathione-S-Trfase_C-like"/>
</dbReference>
<dbReference type="PANTHER" id="PTHR43968">
    <property type="match status" value="1"/>
</dbReference>
<protein>
    <submittedName>
        <fullName evidence="3">Thioredoxin-like protein</fullName>
    </submittedName>
</protein>
<dbReference type="SUPFAM" id="SSF47616">
    <property type="entry name" value="GST C-terminal domain-like"/>
    <property type="match status" value="1"/>
</dbReference>
<feature type="domain" description="GST C-terminal" evidence="2">
    <location>
        <begin position="93"/>
        <end position="229"/>
    </location>
</feature>
<dbReference type="EMBL" id="MU005571">
    <property type="protein sequence ID" value="KAF2690155.1"/>
    <property type="molecule type" value="Genomic_DNA"/>
</dbReference>
<dbReference type="SFLD" id="SFLDS00019">
    <property type="entry name" value="Glutathione_Transferase_(cytos"/>
    <property type="match status" value="1"/>
</dbReference>
<evidence type="ECO:0000313" key="3">
    <source>
        <dbReference type="EMBL" id="KAF2690155.1"/>
    </source>
</evidence>
<dbReference type="Pfam" id="PF13409">
    <property type="entry name" value="GST_N_2"/>
    <property type="match status" value="1"/>
</dbReference>
<dbReference type="GO" id="GO:0005737">
    <property type="term" value="C:cytoplasm"/>
    <property type="evidence" value="ECO:0007669"/>
    <property type="project" value="TreeGrafter"/>
</dbReference>